<sequence>MTDQTKVVDITSAPLTPKEKLDLYCEALCDGYNKTQAYIKAGFSAAHAQRNVAPYHRKNADYIKAYLSEQFGSDAPMARNVIRAIMNDETEKGGIRLKAAQDILDRAGFGAKQQIEVTTKDVTELSTEDITNELAKLFNDEPGLAKVIHLPIANSKS</sequence>
<keyword evidence="2" id="KW-1185">Reference proteome</keyword>
<organism evidence="1 2">
    <name type="scientific">Pseudomonas phage UFV-P2</name>
    <dbReference type="NCBI Taxonomy" id="1235661"/>
    <lineage>
        <taxon>Viruses</taxon>
        <taxon>Duplodnaviria</taxon>
        <taxon>Heunggongvirae</taxon>
        <taxon>Uroviricota</taxon>
        <taxon>Caudoviricetes</taxon>
        <taxon>Vicosavirus</taxon>
        <taxon>Vicosavirus UFVP2</taxon>
    </lineage>
</organism>
<dbReference type="EMBL" id="JX863101">
    <property type="protein sequence ID" value="AFU62917.1"/>
    <property type="molecule type" value="Genomic_DNA"/>
</dbReference>
<accession>K0IGK3</accession>
<proteinExistence type="predicted"/>
<evidence type="ECO:0000313" key="2">
    <source>
        <dbReference type="Proteomes" id="UP000007008"/>
    </source>
</evidence>
<dbReference type="KEGG" id="vg:15486183"/>
<evidence type="ECO:0000313" key="1">
    <source>
        <dbReference type="EMBL" id="AFU62917.1"/>
    </source>
</evidence>
<dbReference type="Proteomes" id="UP000007008">
    <property type="component" value="Segment"/>
</dbReference>
<dbReference type="OrthoDB" id="11624at10239"/>
<dbReference type="Gene3D" id="1.10.10.1400">
    <property type="entry name" value="Terminase, small subunit, N-terminal DNA-binding domain, HTH motif"/>
    <property type="match status" value="1"/>
</dbReference>
<dbReference type="Pfam" id="PF20901">
    <property type="entry name" value="Sf6_terminase"/>
    <property type="match status" value="1"/>
</dbReference>
<name>K0IGK3_9CAUD</name>
<dbReference type="InterPro" id="IPR038713">
    <property type="entry name" value="Terminase_Gp1_N_sf"/>
</dbReference>
<dbReference type="GeneID" id="15486183"/>
<protein>
    <submittedName>
        <fullName evidence="1">Terminase small subunit</fullName>
    </submittedName>
</protein>
<dbReference type="InterPro" id="IPR048683">
    <property type="entry name" value="Sf6_terminase"/>
</dbReference>
<reference evidence="1 2" key="1">
    <citation type="journal article" date="2013" name="Genome Announc.">
        <title>Complete Genome Sequence of the Pseudomonas fluorescens Bacteriophage UFV-P2.</title>
        <authorList>
            <person name="Eller M.R."/>
            <person name="Salgado R.L."/>
            <person name="Vidigal P.M."/>
            <person name="Alves M.P."/>
            <person name="Dias R.S."/>
            <person name="de Oliveira L.L."/>
            <person name="da Silva C.C."/>
            <person name="de Carvalho A.F."/>
            <person name="De Paula S.O."/>
        </authorList>
    </citation>
    <scope>NUCLEOTIDE SEQUENCE [LARGE SCALE GENOMIC DNA]</scope>
</reference>
<dbReference type="RefSeq" id="YP_006907043.1">
    <property type="nucleotide sequence ID" value="NC_018850.2"/>
</dbReference>